<organism evidence="1 2">
    <name type="scientific">Ensete ventricosum</name>
    <name type="common">Abyssinian banana</name>
    <name type="synonym">Musa ensete</name>
    <dbReference type="NCBI Taxonomy" id="4639"/>
    <lineage>
        <taxon>Eukaryota</taxon>
        <taxon>Viridiplantae</taxon>
        <taxon>Streptophyta</taxon>
        <taxon>Embryophyta</taxon>
        <taxon>Tracheophyta</taxon>
        <taxon>Spermatophyta</taxon>
        <taxon>Magnoliopsida</taxon>
        <taxon>Liliopsida</taxon>
        <taxon>Zingiberales</taxon>
        <taxon>Musaceae</taxon>
        <taxon>Ensete</taxon>
    </lineage>
</organism>
<proteinExistence type="predicted"/>
<sequence length="247" mass="27168">MKSPNETIDQHNSLSYISASAVGALCMRARETLPHACTSARVESRPPWTHAARFKSLLPHLIVIVVGFPPHLITMSLAEDHKFDADSDVYLGHPDSPRSKSACVGHRSRLPCLHGGDWYVQLSRCHAREMPTSGVTRSGSRSPIRRTVAWIRPRRPPRHAGQITLAAFFVSRRRSTRSPRHVGDALMHPHRRPCTRCPSPCSGVGGDGGGLAGGVSPQRSKLTSPSLLQYKLKSSLERGWVERLTKG</sequence>
<evidence type="ECO:0000313" key="2">
    <source>
        <dbReference type="Proteomes" id="UP000287651"/>
    </source>
</evidence>
<name>A0A426XSB8_ENSVE</name>
<dbReference type="Proteomes" id="UP000287651">
    <property type="component" value="Unassembled WGS sequence"/>
</dbReference>
<dbReference type="EMBL" id="AMZH03017920">
    <property type="protein sequence ID" value="RRT42332.1"/>
    <property type="molecule type" value="Genomic_DNA"/>
</dbReference>
<gene>
    <name evidence="1" type="ORF">B296_00045030</name>
</gene>
<accession>A0A426XSB8</accession>
<protein>
    <submittedName>
        <fullName evidence="1">Uncharacterized protein</fullName>
    </submittedName>
</protein>
<dbReference type="AlphaFoldDB" id="A0A426XSB8"/>
<evidence type="ECO:0000313" key="1">
    <source>
        <dbReference type="EMBL" id="RRT42332.1"/>
    </source>
</evidence>
<comment type="caution">
    <text evidence="1">The sequence shown here is derived from an EMBL/GenBank/DDBJ whole genome shotgun (WGS) entry which is preliminary data.</text>
</comment>
<reference evidence="1 2" key="1">
    <citation type="journal article" date="2014" name="Agronomy (Basel)">
        <title>A Draft Genome Sequence for Ensete ventricosum, the Drought-Tolerant Tree Against Hunger.</title>
        <authorList>
            <person name="Harrison J."/>
            <person name="Moore K.A."/>
            <person name="Paszkiewicz K."/>
            <person name="Jones T."/>
            <person name="Grant M."/>
            <person name="Ambacheew D."/>
            <person name="Muzemil S."/>
            <person name="Studholme D.J."/>
        </authorList>
    </citation>
    <scope>NUCLEOTIDE SEQUENCE [LARGE SCALE GENOMIC DNA]</scope>
</reference>